<feature type="domain" description="F5/8 type C" evidence="4">
    <location>
        <begin position="214"/>
        <end position="324"/>
    </location>
</feature>
<keyword evidence="6" id="KW-1185">Reference proteome</keyword>
<organism evidence="5 6">
    <name type="scientific">Danxiaibacter flavus</name>
    <dbReference type="NCBI Taxonomy" id="3049108"/>
    <lineage>
        <taxon>Bacteria</taxon>
        <taxon>Pseudomonadati</taxon>
        <taxon>Bacteroidota</taxon>
        <taxon>Chitinophagia</taxon>
        <taxon>Chitinophagales</taxon>
        <taxon>Chitinophagaceae</taxon>
        <taxon>Danxiaibacter</taxon>
    </lineage>
</organism>
<dbReference type="Proteomes" id="UP001560573">
    <property type="component" value="Unassembled WGS sequence"/>
</dbReference>
<reference evidence="5 6" key="1">
    <citation type="submission" date="2023-07" db="EMBL/GenBank/DDBJ databases">
        <authorList>
            <person name="Lian W.-H."/>
        </authorList>
    </citation>
    <scope>NUCLEOTIDE SEQUENCE [LARGE SCALE GENOMIC DNA]</scope>
    <source>
        <strain evidence="5 6">SYSU DXS3180</strain>
    </source>
</reference>
<dbReference type="PANTHER" id="PTHR43817">
    <property type="entry name" value="GLYCOSYL HYDROLASE"/>
    <property type="match status" value="1"/>
</dbReference>
<evidence type="ECO:0000259" key="4">
    <source>
        <dbReference type="Pfam" id="PF00754"/>
    </source>
</evidence>
<gene>
    <name evidence="5" type="ORF">QTN47_19090</name>
</gene>
<dbReference type="GO" id="GO:0016787">
    <property type="term" value="F:hydrolase activity"/>
    <property type="evidence" value="ECO:0007669"/>
    <property type="project" value="UniProtKB-KW"/>
</dbReference>
<feature type="signal peptide" evidence="3">
    <location>
        <begin position="1"/>
        <end position="19"/>
    </location>
</feature>
<dbReference type="PANTHER" id="PTHR43817:SF1">
    <property type="entry name" value="HYDROLASE, FAMILY 43, PUTATIVE (AFU_ORTHOLOGUE AFUA_3G01660)-RELATED"/>
    <property type="match status" value="1"/>
</dbReference>
<dbReference type="RefSeq" id="WP_369331025.1">
    <property type="nucleotide sequence ID" value="NZ_JAULBC010000006.1"/>
</dbReference>
<dbReference type="NCBIfam" id="NF045579">
    <property type="entry name" value="rhamnoside_JR"/>
    <property type="match status" value="1"/>
</dbReference>
<dbReference type="Pfam" id="PF17132">
    <property type="entry name" value="Glyco_hydro_106"/>
    <property type="match status" value="1"/>
</dbReference>
<dbReference type="EMBL" id="JAULBC010000006">
    <property type="protein sequence ID" value="MEX6689618.1"/>
    <property type="molecule type" value="Genomic_DNA"/>
</dbReference>
<keyword evidence="2 5" id="KW-0378">Hydrolase</keyword>
<dbReference type="SUPFAM" id="SSF49785">
    <property type="entry name" value="Galactose-binding domain-like"/>
    <property type="match status" value="2"/>
</dbReference>
<dbReference type="Gene3D" id="2.60.120.260">
    <property type="entry name" value="Galactose-binding domain-like"/>
    <property type="match status" value="2"/>
</dbReference>
<evidence type="ECO:0000256" key="2">
    <source>
        <dbReference type="ARBA" id="ARBA00022801"/>
    </source>
</evidence>
<accession>A0ABV3ZIG3</accession>
<evidence type="ECO:0000256" key="1">
    <source>
        <dbReference type="ARBA" id="ARBA00022729"/>
    </source>
</evidence>
<dbReference type="Pfam" id="PF00754">
    <property type="entry name" value="F5_F8_type_C"/>
    <property type="match status" value="1"/>
</dbReference>
<evidence type="ECO:0000313" key="6">
    <source>
        <dbReference type="Proteomes" id="UP001560573"/>
    </source>
</evidence>
<proteinExistence type="predicted"/>
<dbReference type="InterPro" id="IPR008979">
    <property type="entry name" value="Galactose-bd-like_sf"/>
</dbReference>
<keyword evidence="1 3" id="KW-0732">Signal</keyword>
<evidence type="ECO:0000313" key="5">
    <source>
        <dbReference type="EMBL" id="MEX6689618.1"/>
    </source>
</evidence>
<feature type="chain" id="PRO_5046593657" evidence="3">
    <location>
        <begin position="20"/>
        <end position="1125"/>
    </location>
</feature>
<protein>
    <submittedName>
        <fullName evidence="5">Glycosyl hydrolase</fullName>
    </submittedName>
</protein>
<sequence length="1125" mass="123510">MKRPIVFSAALLACLSVFSQKTNKTSGDTMYANFSSPPNAAKPRVWWHWMNGNVTKDGIRKDLEWMHRAGIGGFQNFDASLNTPQIVEKRLTYMTPEWKDAFHFTAQLADSLHLEMAIAGSPGWSESGGPWVKPEDGMKKIVWSETRVQGGSSTIALAKPPSVTGPFQNLHMKEELSLGGPATEPPVFYKEIAVIAYKLPDNDKTLMELKPTVTSSAGHFELSQLTDGDLTTANLLPADTSKGFAWIQFAFAQPQTIKAVTMVGGGNKGPFGMFGDFKDTRSLEASDDGTNFKWICYIPAGNVLQQTVAIPTTTAKYFRVTVKNPPPPMNFGAMLGNKAEPPKPPAGTDIAEVVLHTATRINMFEEKDAFSPAPNLNAQLTNASDNTDAIAAGDVIDITSKMNADGVLNWTAPAGNWNIVRFGYSLMGITNHPASPGATGLEVDKLDRTAVKNYFTNYLDQYKNATNGLMGNNGGLQYMVTDSWEAGSQNWTANMLQEFETRRGYSMLPWMPVLTGHIVKSAEASEKFLWDFRKTLSDLVASNHYDQLTDLLQQYGMKRYSESHESGRALIADGMDIKRSAAVPMSAIWMPGAIGGGQTMHEADIRESASVAHIYGQNLVAAESLTALGIGGSAWSYSPDKLKPTADLELASGLNRFVIHTSVHQPVDNKIPGLGLGPFGQWFNRHETWAEQAIAWTNYLARSCYMLQQGKFVADLIYYYGEDNNITALFGKKLPAIPEGYNFDFINADALINLLSVKDGRLVTPSGMNYRVLVLDSNARQMSLPVLKKINELVKAGATISGIVPESVTGLKDSPDEFKSLVQAIWGSGNSRVIANKTVSETLTALNIVPDVTYNKPQQTSRLLYVHRKASDRDIYWINNRTDRTEDFDISFRMEGKVPELWHAETGEKEALPYNIANGTTKTKLHLEPNDAVFVVFKDKAATNTRTLPSVAEKELVAINESWNISFQKDRGAPTSVNVNTLSSWTDNQDNGVKYFSGTGTYTKTINASAQWFSKNAQIWLDLGEVKNMAEVIVNGKSLGIVWKHPFCVNVTSALKTGNNTVEVKVTNLWVNRLIGDQQPGVINKITYTTMPFYQSGSPLLPSGLLGPVKLIQKTTDGGLTTAKK</sequence>
<comment type="caution">
    <text evidence="5">The sequence shown here is derived from an EMBL/GenBank/DDBJ whole genome shotgun (WGS) entry which is preliminary data.</text>
</comment>
<evidence type="ECO:0000256" key="3">
    <source>
        <dbReference type="SAM" id="SignalP"/>
    </source>
</evidence>
<dbReference type="InterPro" id="IPR000421">
    <property type="entry name" value="FA58C"/>
</dbReference>
<name>A0ABV3ZIG3_9BACT</name>